<dbReference type="Pfam" id="PF00194">
    <property type="entry name" value="Carb_anhydrase"/>
    <property type="match status" value="1"/>
</dbReference>
<proteinExistence type="inferred from homology"/>
<evidence type="ECO:0000256" key="7">
    <source>
        <dbReference type="ARBA" id="ARBA00048348"/>
    </source>
</evidence>
<dbReference type="PANTHER" id="PTHR18952">
    <property type="entry name" value="CARBONIC ANHYDRASE"/>
    <property type="match status" value="1"/>
</dbReference>
<dbReference type="PANTHER" id="PTHR18952:SF265">
    <property type="entry name" value="CARBONIC ANHYDRASE"/>
    <property type="match status" value="1"/>
</dbReference>
<evidence type="ECO:0000259" key="8">
    <source>
        <dbReference type="PROSITE" id="PS51144"/>
    </source>
</evidence>
<dbReference type="OrthoDB" id="5986706at2759"/>
<dbReference type="Gene3D" id="3.10.200.10">
    <property type="entry name" value="Alpha carbonic anhydrase"/>
    <property type="match status" value="1"/>
</dbReference>
<evidence type="ECO:0000256" key="1">
    <source>
        <dbReference type="ARBA" id="ARBA00010718"/>
    </source>
</evidence>
<dbReference type="AlphaFoldDB" id="A0A7D9HEZ9"/>
<keyword evidence="4" id="KW-0862">Zinc</keyword>
<keyword evidence="10" id="KW-1185">Reference proteome</keyword>
<evidence type="ECO:0000313" key="10">
    <source>
        <dbReference type="Proteomes" id="UP001152795"/>
    </source>
</evidence>
<evidence type="ECO:0000256" key="2">
    <source>
        <dbReference type="ARBA" id="ARBA00012925"/>
    </source>
</evidence>
<sequence>MHIYIGLLSCLVCICAGQNYSNWDYSDQGANWVTKFKLCAGTKQSPIDIKAPTCDEGLNNSITFTNYDKTGSSKFTFENNGHSLVLKAPGPDAKVTLGSLGTFNFHQLHFHWGKDDTKGSEHLHDGKVFPAEMHLVHINSKYSTFQEAQQNADGLAVFGVFIKVGQAENTAFNFLSSSPSLIYEGTKVNVTQFAINTLLPTDQTIFYRYKGSLTSPTCDEIVTWTVFDQPISLSASQLAQFRIVKDNHNKTLVDNFRVVQNLNNRTITYWSEEKCGSGAVALGASIFSALFSLLLFALL</sequence>
<dbReference type="GO" id="GO:0004089">
    <property type="term" value="F:carbonate dehydratase activity"/>
    <property type="evidence" value="ECO:0007669"/>
    <property type="project" value="UniProtKB-EC"/>
</dbReference>
<keyword evidence="5" id="KW-0325">Glycoprotein</keyword>
<evidence type="ECO:0000256" key="6">
    <source>
        <dbReference type="ARBA" id="ARBA00023239"/>
    </source>
</evidence>
<evidence type="ECO:0000256" key="4">
    <source>
        <dbReference type="ARBA" id="ARBA00022833"/>
    </source>
</evidence>
<dbReference type="EC" id="4.2.1.1" evidence="2"/>
<feature type="domain" description="Alpha-carbonic anhydrase" evidence="8">
    <location>
        <begin position="21"/>
        <end position="271"/>
    </location>
</feature>
<comment type="catalytic activity">
    <reaction evidence="7">
        <text>hydrogencarbonate + H(+) = CO2 + H2O</text>
        <dbReference type="Rhea" id="RHEA:10748"/>
        <dbReference type="ChEBI" id="CHEBI:15377"/>
        <dbReference type="ChEBI" id="CHEBI:15378"/>
        <dbReference type="ChEBI" id="CHEBI:16526"/>
        <dbReference type="ChEBI" id="CHEBI:17544"/>
        <dbReference type="EC" id="4.2.1.1"/>
    </reaction>
</comment>
<organism evidence="9 10">
    <name type="scientific">Paramuricea clavata</name>
    <name type="common">Red gorgonian</name>
    <name type="synonym">Violescent sea-whip</name>
    <dbReference type="NCBI Taxonomy" id="317549"/>
    <lineage>
        <taxon>Eukaryota</taxon>
        <taxon>Metazoa</taxon>
        <taxon>Cnidaria</taxon>
        <taxon>Anthozoa</taxon>
        <taxon>Octocorallia</taxon>
        <taxon>Malacalcyonacea</taxon>
        <taxon>Plexauridae</taxon>
        <taxon>Paramuricea</taxon>
    </lineage>
</organism>
<comment type="caution">
    <text evidence="9">The sequence shown here is derived from an EMBL/GenBank/DDBJ whole genome shotgun (WGS) entry which is preliminary data.</text>
</comment>
<dbReference type="InterPro" id="IPR036398">
    <property type="entry name" value="CA_dom_sf"/>
</dbReference>
<dbReference type="SMART" id="SM01057">
    <property type="entry name" value="Carb_anhydrase"/>
    <property type="match status" value="1"/>
</dbReference>
<reference evidence="9" key="1">
    <citation type="submission" date="2020-04" db="EMBL/GenBank/DDBJ databases">
        <authorList>
            <person name="Alioto T."/>
            <person name="Alioto T."/>
            <person name="Gomez Garrido J."/>
        </authorList>
    </citation>
    <scope>NUCLEOTIDE SEQUENCE</scope>
    <source>
        <strain evidence="9">A484AB</strain>
    </source>
</reference>
<gene>
    <name evidence="9" type="ORF">PACLA_8A046078</name>
</gene>
<dbReference type="GO" id="GO:0008270">
    <property type="term" value="F:zinc ion binding"/>
    <property type="evidence" value="ECO:0007669"/>
    <property type="project" value="InterPro"/>
</dbReference>
<accession>A0A7D9HEZ9</accession>
<dbReference type="GO" id="GO:0005886">
    <property type="term" value="C:plasma membrane"/>
    <property type="evidence" value="ECO:0007669"/>
    <property type="project" value="TreeGrafter"/>
</dbReference>
<evidence type="ECO:0000313" key="9">
    <source>
        <dbReference type="EMBL" id="CAB3982098.1"/>
    </source>
</evidence>
<keyword evidence="6" id="KW-0456">Lyase</keyword>
<dbReference type="SUPFAM" id="SSF51069">
    <property type="entry name" value="Carbonic anhydrase"/>
    <property type="match status" value="1"/>
</dbReference>
<comment type="similarity">
    <text evidence="1">Belongs to the alpha-carbonic anhydrase family.</text>
</comment>
<name>A0A7D9HEZ9_PARCT</name>
<evidence type="ECO:0000256" key="3">
    <source>
        <dbReference type="ARBA" id="ARBA00022723"/>
    </source>
</evidence>
<dbReference type="InterPro" id="IPR023561">
    <property type="entry name" value="Carbonic_anhydrase_a-class"/>
</dbReference>
<dbReference type="EMBL" id="CACRXK020000466">
    <property type="protein sequence ID" value="CAB3982098.1"/>
    <property type="molecule type" value="Genomic_DNA"/>
</dbReference>
<dbReference type="Proteomes" id="UP001152795">
    <property type="component" value="Unassembled WGS sequence"/>
</dbReference>
<protein>
    <recommendedName>
        <fullName evidence="2">carbonic anhydrase</fullName>
        <ecNumber evidence="2">4.2.1.1</ecNumber>
    </recommendedName>
</protein>
<dbReference type="CDD" id="cd00326">
    <property type="entry name" value="alpha_CA"/>
    <property type="match status" value="1"/>
</dbReference>
<evidence type="ECO:0000256" key="5">
    <source>
        <dbReference type="ARBA" id="ARBA00023180"/>
    </source>
</evidence>
<keyword evidence="3" id="KW-0479">Metal-binding</keyword>
<dbReference type="PROSITE" id="PS51144">
    <property type="entry name" value="ALPHA_CA_2"/>
    <property type="match status" value="1"/>
</dbReference>
<dbReference type="InterPro" id="IPR001148">
    <property type="entry name" value="CA_dom"/>
</dbReference>
<dbReference type="FunFam" id="3.10.200.10:FF:000003">
    <property type="entry name" value="Carbonic anhydrase 12"/>
    <property type="match status" value="1"/>
</dbReference>